<keyword evidence="4" id="KW-1185">Reference proteome</keyword>
<sequence>MARGARRTVTAVTTGFVVAAVLLSQGVLGSRIGYDEESAKIAELKSLHKELCHSTLYSGACYQLFLETHKGEEAKYHQNPKIGKRFKLEEGKSLDPLHMKTLPERVEMECDGTWDKVQDERDREVMKVLEKYGVKPYGPKWARENPGWTDEIKCIDKGDVGEGGIATTILKGARKELVGMYEERVVDRNAETIAKPEMWPAARDLKDHKLIQVPTPSRNVLENGNFSDMVILDERQLNVPARIITCHSMASKFVCHAPTGTYVYALKVKVGMQGGGHEVVDFNYMCHDGTPQEPKQETACHAMGPGGVAIFPAEYGIGYTSFPSEVLSAKQGGWIAFGVILTLVLSSVVAVIAVKQHQRHQKRKRAYNFLAVEKF</sequence>
<keyword evidence="1" id="KW-0812">Transmembrane</keyword>
<dbReference type="AlphaFoldDB" id="A0A5B8MIJ9"/>
<name>A0A5B8MIJ9_9CHLO</name>
<dbReference type="EMBL" id="HBHL01012607">
    <property type="protein sequence ID" value="CAD9719397.1"/>
    <property type="molecule type" value="Transcribed_RNA"/>
</dbReference>
<dbReference type="EMBL" id="CP031036">
    <property type="protein sequence ID" value="QDZ19894.1"/>
    <property type="molecule type" value="Genomic_DNA"/>
</dbReference>
<reference evidence="3 4" key="1">
    <citation type="submission" date="2018-07" db="EMBL/GenBank/DDBJ databases">
        <title>The complete nuclear genome of the prasinophyte Chloropicon primus (CCMP1205).</title>
        <authorList>
            <person name="Pombert J.-F."/>
            <person name="Otis C."/>
            <person name="Turmel M."/>
            <person name="Lemieux C."/>
        </authorList>
    </citation>
    <scope>NUCLEOTIDE SEQUENCE [LARGE SCALE GENOMIC DNA]</scope>
    <source>
        <strain evidence="3 4">CCMP1205</strain>
    </source>
</reference>
<protein>
    <submittedName>
        <fullName evidence="3">Uncharacterized protein</fullName>
    </submittedName>
</protein>
<keyword evidence="1" id="KW-0472">Membrane</keyword>
<evidence type="ECO:0000313" key="2">
    <source>
        <dbReference type="EMBL" id="CAD9719397.1"/>
    </source>
</evidence>
<dbReference type="Proteomes" id="UP000316726">
    <property type="component" value="Chromosome 3"/>
</dbReference>
<organism evidence="3 4">
    <name type="scientific">Chloropicon primus</name>
    <dbReference type="NCBI Taxonomy" id="1764295"/>
    <lineage>
        <taxon>Eukaryota</taxon>
        <taxon>Viridiplantae</taxon>
        <taxon>Chlorophyta</taxon>
        <taxon>Chloropicophyceae</taxon>
        <taxon>Chloropicales</taxon>
        <taxon>Chloropicaceae</taxon>
        <taxon>Chloropicon</taxon>
    </lineage>
</organism>
<reference evidence="2" key="2">
    <citation type="submission" date="2021-01" db="EMBL/GenBank/DDBJ databases">
        <authorList>
            <person name="Corre E."/>
            <person name="Pelletier E."/>
            <person name="Niang G."/>
            <person name="Scheremetjew M."/>
            <person name="Finn R."/>
            <person name="Kale V."/>
            <person name="Holt S."/>
            <person name="Cochrane G."/>
            <person name="Meng A."/>
            <person name="Brown T."/>
            <person name="Cohen L."/>
        </authorList>
    </citation>
    <scope>NUCLEOTIDE SEQUENCE</scope>
    <source>
        <strain evidence="2">CCMP1205</strain>
    </source>
</reference>
<evidence type="ECO:0000313" key="4">
    <source>
        <dbReference type="Proteomes" id="UP000316726"/>
    </source>
</evidence>
<evidence type="ECO:0000313" key="3">
    <source>
        <dbReference type="EMBL" id="QDZ19894.1"/>
    </source>
</evidence>
<keyword evidence="1" id="KW-1133">Transmembrane helix</keyword>
<proteinExistence type="predicted"/>
<feature type="transmembrane region" description="Helical" evidence="1">
    <location>
        <begin position="334"/>
        <end position="354"/>
    </location>
</feature>
<gene>
    <name evidence="3" type="ORF">A3770_03p24120</name>
    <name evidence="2" type="ORF">CPRI1469_LOCUS8263</name>
</gene>
<evidence type="ECO:0000256" key="1">
    <source>
        <dbReference type="SAM" id="Phobius"/>
    </source>
</evidence>
<accession>A0A5B8MIJ9</accession>